<dbReference type="PANTHER" id="PTHR43616">
    <property type="entry name" value="GLYCEROL DEHYDROGENASE"/>
    <property type="match status" value="1"/>
</dbReference>
<evidence type="ECO:0000313" key="10">
    <source>
        <dbReference type="EMBL" id="QND44046.1"/>
    </source>
</evidence>
<keyword evidence="7" id="KW-0443">Lipid metabolism</keyword>
<keyword evidence="1" id="KW-0963">Cytoplasm</keyword>
<evidence type="ECO:0000256" key="9">
    <source>
        <dbReference type="ARBA" id="ARBA00023264"/>
    </source>
</evidence>
<evidence type="ECO:0000256" key="1">
    <source>
        <dbReference type="ARBA" id="ARBA00022490"/>
    </source>
</evidence>
<reference evidence="11" key="1">
    <citation type="journal article" date="2020" name="Mol. Plant Microbe">
        <title>Rhizobial microsymbionts of the narrowly endemic Oxytropis species growing in Kamchatka are characterized by significant genetic diversity and possess a set of genes that are associated with T3SS and T6SS secretion systems and can affect the development of symbiosis.</title>
        <authorList>
            <person name="Safronova V."/>
            <person name="Guro P."/>
            <person name="Sazanova A."/>
            <person name="Kuznetsova I."/>
            <person name="Belimov A."/>
            <person name="Yakubov V."/>
            <person name="Chirak E."/>
            <person name="Afonin A."/>
            <person name="Gogolev Y."/>
            <person name="Andronov E."/>
            <person name="Tikhonovich I."/>
        </authorList>
    </citation>
    <scope>NUCLEOTIDE SEQUENCE [LARGE SCALE GENOMIC DNA]</scope>
    <source>
        <strain evidence="11">RCAM0610</strain>
        <plasmid evidence="11">p_1</plasmid>
    </source>
</reference>
<dbReference type="EMBL" id="CP050552">
    <property type="protein sequence ID" value="QND44046.1"/>
    <property type="molecule type" value="Genomic_DNA"/>
</dbReference>
<keyword evidence="5" id="KW-0560">Oxidoreductase</keyword>
<keyword evidence="9" id="KW-1208">Phospholipid metabolism</keyword>
<dbReference type="Proteomes" id="UP000515518">
    <property type="component" value="Plasmid p_1"/>
</dbReference>
<dbReference type="InterPro" id="IPR016205">
    <property type="entry name" value="Glycerol_DH"/>
</dbReference>
<dbReference type="GO" id="GO:0046872">
    <property type="term" value="F:metal ion binding"/>
    <property type="evidence" value="ECO:0007669"/>
    <property type="project" value="UniProtKB-KW"/>
</dbReference>
<dbReference type="GO" id="GO:0008654">
    <property type="term" value="P:phospholipid biosynthetic process"/>
    <property type="evidence" value="ECO:0007669"/>
    <property type="project" value="UniProtKB-KW"/>
</dbReference>
<dbReference type="PANTHER" id="PTHR43616:SF5">
    <property type="entry name" value="GLYCEROL DEHYDROGENASE 1"/>
    <property type="match status" value="1"/>
</dbReference>
<sequence length="452" mass="49106">METTGNQGGAASAPQGGWTALIDDIVAGRWVDPETRKPATVPYESIVIADTLEGREAELVAGLGLGNTFTVVADHATWDAMGERIAHALQSLGPVKTVLLDHPHADMANVAVLTEKLKGAEGVVAVGSGTINDLVKYVTGLDGRRYCVFGTAASMNGYTSTTASITLDNGLKVSLPSHALSGFLCRPFCRRCGAHLSIGCLSFADCLVRSVAQVDWWLSHRLFGTAYDNAPYIIQHEDEAELNRRAEGINRGDVSANGYLYRVLTMCGLGVSFTGMSNHGSMGEHQISHYIDCFAGDRHPGTLHGQQVGVGVLTMGRLQRHYLENASPPKMKATRIDLQGMSRRMGADIAQQCFNEIQPKIFDEKEIGALNEKIAEIWPVLREELKAFVIPVEEMTRLLKAAGGPTTAQELGVPVDFYREAVVHCREMRNRYSFLDIAADEGILEDFSRGEV</sequence>
<dbReference type="SUPFAM" id="SSF56796">
    <property type="entry name" value="Dehydroquinate synthase-like"/>
    <property type="match status" value="1"/>
</dbReference>
<dbReference type="Gene3D" id="3.40.50.1970">
    <property type="match status" value="1"/>
</dbReference>
<evidence type="ECO:0000256" key="7">
    <source>
        <dbReference type="ARBA" id="ARBA00023098"/>
    </source>
</evidence>
<evidence type="ECO:0000256" key="2">
    <source>
        <dbReference type="ARBA" id="ARBA00022516"/>
    </source>
</evidence>
<dbReference type="Gene3D" id="1.20.1090.10">
    <property type="entry name" value="Dehydroquinate synthase-like - alpha domain"/>
    <property type="match status" value="1"/>
</dbReference>
<dbReference type="GO" id="GO:0016614">
    <property type="term" value="F:oxidoreductase activity, acting on CH-OH group of donors"/>
    <property type="evidence" value="ECO:0007669"/>
    <property type="project" value="InterPro"/>
</dbReference>
<evidence type="ECO:0000313" key="11">
    <source>
        <dbReference type="Proteomes" id="UP000515518"/>
    </source>
</evidence>
<accession>A0A7G6RP64</accession>
<evidence type="ECO:0000256" key="5">
    <source>
        <dbReference type="ARBA" id="ARBA00023002"/>
    </source>
</evidence>
<name>A0A7G6RP64_RHILV</name>
<keyword evidence="8" id="KW-0594">Phospholipid biosynthesis</keyword>
<evidence type="ECO:0000256" key="6">
    <source>
        <dbReference type="ARBA" id="ARBA00023027"/>
    </source>
</evidence>
<gene>
    <name evidence="10" type="ORF">HB770_34905</name>
</gene>
<keyword evidence="6" id="KW-0520">NAD</keyword>
<protein>
    <submittedName>
        <fullName evidence="10">sn-glycerol-1-phosphate dehydrogenase</fullName>
    </submittedName>
</protein>
<evidence type="ECO:0000256" key="3">
    <source>
        <dbReference type="ARBA" id="ARBA00022723"/>
    </source>
</evidence>
<evidence type="ECO:0000256" key="8">
    <source>
        <dbReference type="ARBA" id="ARBA00023209"/>
    </source>
</evidence>
<keyword evidence="10" id="KW-0614">Plasmid</keyword>
<dbReference type="Pfam" id="PF13685">
    <property type="entry name" value="Fe-ADH_2"/>
    <property type="match status" value="1"/>
</dbReference>
<dbReference type="AlphaFoldDB" id="A0A7G6RP64"/>
<proteinExistence type="predicted"/>
<organism evidence="10 11">
    <name type="scientific">Rhizobium leguminosarum bv. viciae</name>
    <dbReference type="NCBI Taxonomy" id="387"/>
    <lineage>
        <taxon>Bacteria</taxon>
        <taxon>Pseudomonadati</taxon>
        <taxon>Pseudomonadota</taxon>
        <taxon>Alphaproteobacteria</taxon>
        <taxon>Hyphomicrobiales</taxon>
        <taxon>Rhizobiaceae</taxon>
        <taxon>Rhizobium/Agrobacterium group</taxon>
        <taxon>Rhizobium</taxon>
    </lineage>
</organism>
<keyword evidence="4" id="KW-0521">NADP</keyword>
<geneLocation type="plasmid" evidence="10 11">
    <name>p_1</name>
</geneLocation>
<dbReference type="InterPro" id="IPR032837">
    <property type="entry name" value="G1PDH"/>
</dbReference>
<keyword evidence="3" id="KW-0479">Metal-binding</keyword>
<keyword evidence="2" id="KW-0444">Lipid biosynthesis</keyword>
<evidence type="ECO:0000256" key="4">
    <source>
        <dbReference type="ARBA" id="ARBA00022857"/>
    </source>
</evidence>